<gene>
    <name evidence="2" type="ORF">NJ959_26540</name>
</gene>
<evidence type="ECO:0000313" key="3">
    <source>
        <dbReference type="Proteomes" id="UP001204953"/>
    </source>
</evidence>
<proteinExistence type="predicted"/>
<dbReference type="Proteomes" id="UP001204953">
    <property type="component" value="Unassembled WGS sequence"/>
</dbReference>
<feature type="region of interest" description="Disordered" evidence="1">
    <location>
        <begin position="17"/>
        <end position="54"/>
    </location>
</feature>
<evidence type="ECO:0000256" key="1">
    <source>
        <dbReference type="SAM" id="MobiDB-lite"/>
    </source>
</evidence>
<organism evidence="2 3">
    <name type="scientific">Limnofasciculus baicalensis BBK-W-15</name>
    <dbReference type="NCBI Taxonomy" id="2699891"/>
    <lineage>
        <taxon>Bacteria</taxon>
        <taxon>Bacillati</taxon>
        <taxon>Cyanobacteriota</taxon>
        <taxon>Cyanophyceae</taxon>
        <taxon>Coleofasciculales</taxon>
        <taxon>Coleofasciculaceae</taxon>
        <taxon>Limnofasciculus</taxon>
        <taxon>Limnofasciculus baicalensis</taxon>
    </lineage>
</organism>
<evidence type="ECO:0000313" key="2">
    <source>
        <dbReference type="EMBL" id="MCP2731995.1"/>
    </source>
</evidence>
<reference evidence="2" key="1">
    <citation type="submission" date="2022-06" db="EMBL/GenBank/DDBJ databases">
        <title>New cyanobacteria of genus Symplocastrum in benthos of Lake Baikal.</title>
        <authorList>
            <person name="Sorokovikova E."/>
            <person name="Tikhonova I."/>
            <person name="Krasnopeev A."/>
            <person name="Evseev P."/>
            <person name="Gladkikh A."/>
            <person name="Belykh O."/>
        </authorList>
    </citation>
    <scope>NUCLEOTIDE SEQUENCE</scope>
    <source>
        <strain evidence="2">BBK-W-15</strain>
    </source>
</reference>
<sequence length="54" mass="5829">MEDPIVVAEGVRIGTAKTELQATDGSSARGEKPSNLSFQPIDNEPNPQNQSKFE</sequence>
<keyword evidence="3" id="KW-1185">Reference proteome</keyword>
<comment type="caution">
    <text evidence="2">The sequence shown here is derived from an EMBL/GenBank/DDBJ whole genome shotgun (WGS) entry which is preliminary data.</text>
</comment>
<dbReference type="EMBL" id="JAMZMM010000449">
    <property type="protein sequence ID" value="MCP2731995.1"/>
    <property type="molecule type" value="Genomic_DNA"/>
</dbReference>
<protein>
    <submittedName>
        <fullName evidence="2">Uncharacterized protein</fullName>
    </submittedName>
</protein>
<dbReference type="RefSeq" id="WP_254014724.1">
    <property type="nucleotide sequence ID" value="NZ_JAMZMM010000449.1"/>
</dbReference>
<feature type="compositionally biased region" description="Polar residues" evidence="1">
    <location>
        <begin position="34"/>
        <end position="54"/>
    </location>
</feature>
<accession>A0AAE3GWN5</accession>
<name>A0AAE3GWN5_9CYAN</name>
<dbReference type="AlphaFoldDB" id="A0AAE3GWN5"/>